<proteinExistence type="predicted"/>
<name>A0A369JM76_HYPMA</name>
<evidence type="ECO:0000313" key="2">
    <source>
        <dbReference type="Proteomes" id="UP000076154"/>
    </source>
</evidence>
<dbReference type="EMBL" id="LUEZ02000046">
    <property type="protein sequence ID" value="RDB23331.1"/>
    <property type="molecule type" value="Genomic_DNA"/>
</dbReference>
<evidence type="ECO:0000313" key="1">
    <source>
        <dbReference type="EMBL" id="RDB23331.1"/>
    </source>
</evidence>
<dbReference type="Proteomes" id="UP000076154">
    <property type="component" value="Unassembled WGS sequence"/>
</dbReference>
<reference evidence="1" key="1">
    <citation type="submission" date="2018-04" db="EMBL/GenBank/DDBJ databases">
        <title>Whole genome sequencing of Hypsizygus marmoreus.</title>
        <authorList>
            <person name="Choi I.-G."/>
            <person name="Min B."/>
            <person name="Kim J.-G."/>
            <person name="Kim S."/>
            <person name="Oh Y.-L."/>
            <person name="Kong W.-S."/>
            <person name="Park H."/>
            <person name="Jeong J."/>
            <person name="Song E.-S."/>
        </authorList>
    </citation>
    <scope>NUCLEOTIDE SEQUENCE [LARGE SCALE GENOMIC DNA]</scope>
    <source>
        <strain evidence="1">51987-8</strain>
    </source>
</reference>
<comment type="caution">
    <text evidence="1">The sequence shown here is derived from an EMBL/GenBank/DDBJ whole genome shotgun (WGS) entry which is preliminary data.</text>
</comment>
<dbReference type="InParanoid" id="A0A369JM76"/>
<dbReference type="AlphaFoldDB" id="A0A369JM76"/>
<sequence>MSLHSVHSYRVQWHSSSSQVFKSLNQDSRHEDFAAHPCRRAPPHVLRPAFGPFHPPSHPSLSGVGLRSRPTPYAGACEPVRGEEVKRINLPLGLSCDRSRLIRACRCGADNGLHV</sequence>
<organism evidence="1 2">
    <name type="scientific">Hypsizygus marmoreus</name>
    <name type="common">White beech mushroom</name>
    <name type="synonym">Agaricus marmoreus</name>
    <dbReference type="NCBI Taxonomy" id="39966"/>
    <lineage>
        <taxon>Eukaryota</taxon>
        <taxon>Fungi</taxon>
        <taxon>Dikarya</taxon>
        <taxon>Basidiomycota</taxon>
        <taxon>Agaricomycotina</taxon>
        <taxon>Agaricomycetes</taxon>
        <taxon>Agaricomycetidae</taxon>
        <taxon>Agaricales</taxon>
        <taxon>Tricholomatineae</taxon>
        <taxon>Lyophyllaceae</taxon>
        <taxon>Hypsizygus</taxon>
    </lineage>
</organism>
<protein>
    <submittedName>
        <fullName evidence="1">Uncharacterized protein</fullName>
    </submittedName>
</protein>
<accession>A0A369JM76</accession>
<keyword evidence="2" id="KW-1185">Reference proteome</keyword>
<gene>
    <name evidence="1" type="ORF">Hypma_008937</name>
</gene>